<keyword evidence="2" id="KW-0456">Lyase</keyword>
<dbReference type="EC" id="4.3.2.9" evidence="1"/>
<sequence>MEVPGPSLLGFREWLDSLRPMPLGRRRYPNRVPVTSLARQQQSLTDTALDLSMLRPAASQENATSAETFLYLGYGSNLSAETFLGKRGIRPLSQVNVVVPSLSLSFDLPGVPYSEPCFANSRLRDPSGAALFFDDLHDQDYHKDRWHKGLVGVVYEVTREDYAHIIATEGGGSGYQDVVVECFALSGDPTEDVPWTPSGHYFKAHTLFAPSSGERRPDQSYAQPSPRYLKLITDGAVEHDLPLEYQSFLHQIRTYHLTTVKQQLGSYIFLSVWAPLFLFFLGSAPLFARPDGTYPKWLATFLRAMFTAVWASYDGFFKPTFGDGERTIGDTEEDDDDDDCFKRGIDEKVPLIEQVPQPKYGSVTVVEVMV</sequence>
<feature type="active site" description="Proton acceptor" evidence="3">
    <location>
        <position position="169"/>
    </location>
</feature>
<protein>
    <recommendedName>
        <fullName evidence="1">gamma-glutamylcyclotransferase</fullName>
        <ecNumber evidence="1">4.3.2.9</ecNumber>
    </recommendedName>
</protein>
<reference evidence="6" key="1">
    <citation type="journal article" date="2022" name="bioRxiv">
        <title>Deciphering the potential niche of two novel black yeast fungi from a biological soil crust based on their genomes, phenotypes, and melanin regulation.</title>
        <authorList>
            <consortium name="DOE Joint Genome Institute"/>
            <person name="Carr E.C."/>
            <person name="Barton Q."/>
            <person name="Grambo S."/>
            <person name="Sullivan M."/>
            <person name="Renfro C.M."/>
            <person name="Kuo A."/>
            <person name="Pangilinan J."/>
            <person name="Lipzen A."/>
            <person name="Keymanesh K."/>
            <person name="Savage E."/>
            <person name="Barry K."/>
            <person name="Grigoriev I.V."/>
            <person name="Riekhof W.R."/>
            <person name="Harris S.S."/>
        </authorList>
    </citation>
    <scope>NUCLEOTIDE SEQUENCE</scope>
    <source>
        <strain evidence="6">JF 03-4F</strain>
    </source>
</reference>
<name>A0AAN6IEF7_9EURO</name>
<evidence type="ECO:0000256" key="4">
    <source>
        <dbReference type="PIRSR" id="PIRSR617939-2"/>
    </source>
</evidence>
<dbReference type="GO" id="GO:0003839">
    <property type="term" value="F:gamma-glutamylcyclotransferase activity"/>
    <property type="evidence" value="ECO:0007669"/>
    <property type="project" value="UniProtKB-EC"/>
</dbReference>
<evidence type="ECO:0000256" key="2">
    <source>
        <dbReference type="ARBA" id="ARBA00023239"/>
    </source>
</evidence>
<accession>A0AAN6IEF7</accession>
<dbReference type="AlphaFoldDB" id="A0AAN6IEF7"/>
<keyword evidence="5" id="KW-0472">Membrane</keyword>
<dbReference type="EMBL" id="MU404353">
    <property type="protein sequence ID" value="KAI1614393.1"/>
    <property type="molecule type" value="Genomic_DNA"/>
</dbReference>
<keyword evidence="7" id="KW-1185">Reference proteome</keyword>
<evidence type="ECO:0000313" key="7">
    <source>
        <dbReference type="Proteomes" id="UP001203852"/>
    </source>
</evidence>
<feature type="binding site" evidence="4">
    <location>
        <position position="228"/>
    </location>
    <ligand>
        <name>substrate</name>
    </ligand>
</feature>
<keyword evidence="5" id="KW-1133">Transmembrane helix</keyword>
<dbReference type="PANTHER" id="PTHR12935:SF0">
    <property type="entry name" value="GAMMA-GLUTAMYLCYCLOTRANSFERASE"/>
    <property type="match status" value="1"/>
</dbReference>
<comment type="caution">
    <text evidence="6">The sequence shown here is derived from an EMBL/GenBank/DDBJ whole genome shotgun (WGS) entry which is preliminary data.</text>
</comment>
<feature type="binding site" evidence="4">
    <location>
        <begin position="71"/>
        <end position="76"/>
    </location>
    <ligand>
        <name>substrate</name>
    </ligand>
</feature>
<organism evidence="6 7">
    <name type="scientific">Exophiala viscosa</name>
    <dbReference type="NCBI Taxonomy" id="2486360"/>
    <lineage>
        <taxon>Eukaryota</taxon>
        <taxon>Fungi</taxon>
        <taxon>Dikarya</taxon>
        <taxon>Ascomycota</taxon>
        <taxon>Pezizomycotina</taxon>
        <taxon>Eurotiomycetes</taxon>
        <taxon>Chaetothyriomycetidae</taxon>
        <taxon>Chaetothyriales</taxon>
        <taxon>Herpotrichiellaceae</taxon>
        <taxon>Exophiala</taxon>
    </lineage>
</organism>
<evidence type="ECO:0000256" key="3">
    <source>
        <dbReference type="PIRSR" id="PIRSR617939-1"/>
    </source>
</evidence>
<keyword evidence="5" id="KW-0812">Transmembrane</keyword>
<proteinExistence type="predicted"/>
<evidence type="ECO:0000256" key="5">
    <source>
        <dbReference type="SAM" id="Phobius"/>
    </source>
</evidence>
<dbReference type="Proteomes" id="UP001203852">
    <property type="component" value="Unassembled WGS sequence"/>
</dbReference>
<dbReference type="PANTHER" id="PTHR12935">
    <property type="entry name" value="GAMMA-GLUTAMYLCYCLOTRANSFERASE"/>
    <property type="match status" value="1"/>
</dbReference>
<evidence type="ECO:0000313" key="6">
    <source>
        <dbReference type="EMBL" id="KAI1614393.1"/>
    </source>
</evidence>
<dbReference type="InterPro" id="IPR017939">
    <property type="entry name" value="G-Glutamylcylcotransferase"/>
</dbReference>
<feature type="transmembrane region" description="Helical" evidence="5">
    <location>
        <begin position="267"/>
        <end position="288"/>
    </location>
</feature>
<gene>
    <name evidence="6" type="ORF">EDD36DRAFT_225652</name>
</gene>
<evidence type="ECO:0000256" key="1">
    <source>
        <dbReference type="ARBA" id="ARBA00012346"/>
    </source>
</evidence>
<dbReference type="Gene3D" id="3.10.490.10">
    <property type="entry name" value="Gamma-glutamyl cyclotransferase-like"/>
    <property type="match status" value="1"/>
</dbReference>